<proteinExistence type="predicted"/>
<dbReference type="OrthoDB" id="2815938at2759"/>
<reference evidence="1 2" key="1">
    <citation type="journal article" date="2016" name="Mol. Biol. Evol.">
        <title>Comparative Genomics of Early-Diverging Mushroom-Forming Fungi Provides Insights into the Origins of Lignocellulose Decay Capabilities.</title>
        <authorList>
            <person name="Nagy L.G."/>
            <person name="Riley R."/>
            <person name="Tritt A."/>
            <person name="Adam C."/>
            <person name="Daum C."/>
            <person name="Floudas D."/>
            <person name="Sun H."/>
            <person name="Yadav J.S."/>
            <person name="Pangilinan J."/>
            <person name="Larsson K.H."/>
            <person name="Matsuura K."/>
            <person name="Barry K."/>
            <person name="Labutti K."/>
            <person name="Kuo R."/>
            <person name="Ohm R.A."/>
            <person name="Bhattacharya S.S."/>
            <person name="Shirouzu T."/>
            <person name="Yoshinaga Y."/>
            <person name="Martin F.M."/>
            <person name="Grigoriev I.V."/>
            <person name="Hibbett D.S."/>
        </authorList>
    </citation>
    <scope>NUCLEOTIDE SEQUENCE [LARGE SCALE GENOMIC DNA]</scope>
    <source>
        <strain evidence="1 2">CBS 109695</strain>
    </source>
</reference>
<evidence type="ECO:0000313" key="1">
    <source>
        <dbReference type="EMBL" id="KZP10222.1"/>
    </source>
</evidence>
<keyword evidence="2" id="KW-1185">Reference proteome</keyword>
<evidence type="ECO:0000313" key="2">
    <source>
        <dbReference type="Proteomes" id="UP000076532"/>
    </source>
</evidence>
<name>A0A165Z4N6_9AGAM</name>
<dbReference type="AlphaFoldDB" id="A0A165Z4N6"/>
<gene>
    <name evidence="1" type="ORF">FIBSPDRAFT_899912</name>
</gene>
<organism evidence="1 2">
    <name type="scientific">Athelia psychrophila</name>
    <dbReference type="NCBI Taxonomy" id="1759441"/>
    <lineage>
        <taxon>Eukaryota</taxon>
        <taxon>Fungi</taxon>
        <taxon>Dikarya</taxon>
        <taxon>Basidiomycota</taxon>
        <taxon>Agaricomycotina</taxon>
        <taxon>Agaricomycetes</taxon>
        <taxon>Agaricomycetidae</taxon>
        <taxon>Atheliales</taxon>
        <taxon>Atheliaceae</taxon>
        <taxon>Athelia</taxon>
    </lineage>
</organism>
<protein>
    <submittedName>
        <fullName evidence="1">Uncharacterized protein</fullName>
    </submittedName>
</protein>
<dbReference type="Proteomes" id="UP000076532">
    <property type="component" value="Unassembled WGS sequence"/>
</dbReference>
<accession>A0A165Z4N6</accession>
<sequence length="174" mass="19750">MSVEDATAMLWHKEPVPKPGFSIFKLSVLKELVASNHLTVGHSGKAGGPLKRDYVEAVSRHRVQIDAERWVSDVSMGVWYTHWSRFVPPSVLVRIYKNPKDWQHLLEEEVSLEANGDLHLVKVTRPPGYLGQCRVIDPRNYAPFFAYRPGYVVAGDIPNLLDEGCLRIAYIKIK</sequence>
<dbReference type="EMBL" id="KV417684">
    <property type="protein sequence ID" value="KZP10222.1"/>
    <property type="molecule type" value="Genomic_DNA"/>
</dbReference>